<dbReference type="Pfam" id="PF01704">
    <property type="entry name" value="UDPGP"/>
    <property type="match status" value="1"/>
</dbReference>
<dbReference type="InterPro" id="IPR029044">
    <property type="entry name" value="Nucleotide-diphossugar_trans"/>
</dbReference>
<protein>
    <submittedName>
        <fullName evidence="4">UTP--glucose-1-phosphate uridylyltransferase</fullName>
    </submittedName>
</protein>
<keyword evidence="5" id="KW-1185">Reference proteome</keyword>
<dbReference type="Proteomes" id="UP000217265">
    <property type="component" value="Chromosome"/>
</dbReference>
<keyword evidence="2 4" id="KW-0548">Nucleotidyltransferase</keyword>
<dbReference type="AlphaFoldDB" id="A0A290QFP2"/>
<dbReference type="InterPro" id="IPR002618">
    <property type="entry name" value="UDPGP_fam"/>
</dbReference>
<evidence type="ECO:0000256" key="1">
    <source>
        <dbReference type="ARBA" id="ARBA00022679"/>
    </source>
</evidence>
<evidence type="ECO:0000313" key="5">
    <source>
        <dbReference type="Proteomes" id="UP000217265"/>
    </source>
</evidence>
<accession>A0A290QFP2</accession>
<organism evidence="4 5">
    <name type="scientific">Nibricoccus aquaticus</name>
    <dbReference type="NCBI Taxonomy" id="2576891"/>
    <lineage>
        <taxon>Bacteria</taxon>
        <taxon>Pseudomonadati</taxon>
        <taxon>Verrucomicrobiota</taxon>
        <taxon>Opitutia</taxon>
        <taxon>Opitutales</taxon>
        <taxon>Opitutaceae</taxon>
        <taxon>Nibricoccus</taxon>
    </lineage>
</organism>
<dbReference type="GO" id="GO:0070569">
    <property type="term" value="F:uridylyltransferase activity"/>
    <property type="evidence" value="ECO:0007669"/>
    <property type="project" value="InterPro"/>
</dbReference>
<reference evidence="4 5" key="1">
    <citation type="submission" date="2017-09" db="EMBL/GenBank/DDBJ databases">
        <title>Complete genome sequence of Verrucomicrobial strain HZ-65, isolated from freshwater.</title>
        <authorList>
            <person name="Choi A."/>
        </authorList>
    </citation>
    <scope>NUCLEOTIDE SEQUENCE [LARGE SCALE GENOMIC DNA]</scope>
    <source>
        <strain evidence="4 5">HZ-65</strain>
    </source>
</reference>
<dbReference type="KEGG" id="vbh:CMV30_03920"/>
<dbReference type="InterPro" id="IPR052203">
    <property type="entry name" value="GHMP_Kinase-Related"/>
</dbReference>
<dbReference type="RefSeq" id="WP_096054803.1">
    <property type="nucleotide sequence ID" value="NZ_CP023344.1"/>
</dbReference>
<dbReference type="SUPFAM" id="SSF53448">
    <property type="entry name" value="Nucleotide-diphospho-sugar transferases"/>
    <property type="match status" value="1"/>
</dbReference>
<dbReference type="GO" id="GO:0050201">
    <property type="term" value="F:fucokinase activity"/>
    <property type="evidence" value="ECO:0007669"/>
    <property type="project" value="TreeGrafter"/>
</dbReference>
<keyword evidence="3" id="KW-0418">Kinase</keyword>
<dbReference type="PANTHER" id="PTHR32463:SF0">
    <property type="entry name" value="L-FUCOSE KINASE"/>
    <property type="match status" value="1"/>
</dbReference>
<gene>
    <name evidence="4" type="ORF">CMV30_03920</name>
</gene>
<dbReference type="PANTHER" id="PTHR32463">
    <property type="entry name" value="L-FUCOSE KINASE"/>
    <property type="match status" value="1"/>
</dbReference>
<evidence type="ECO:0000313" key="4">
    <source>
        <dbReference type="EMBL" id="ATC63171.1"/>
    </source>
</evidence>
<name>A0A290QFP2_9BACT</name>
<sequence>MDATLLALVEGADSGANYFEKLCRAATRPALEAMAEALEAYRQRAGNFYHRVRAIFFLEALHRYFLPPHYAADASGTIPFAGHKHCLARRYEEAVGVFLAHQKAHGTSDALSSALSAAYHGLAFKTLAQQVQKTVRTVRGNQWMFRMGHPLDYPLKLRRELLERATSEDPMPVLFEETAVRMDLSHAAWSDIFFLGMDYPDGAKVLNISVNLGVHGRDAETRPPVCAFLRVIDEPVLRLTSVDLGATTDVKTLDEVFDFAKDYLGLLKAAVIAAGVIPSGLEGSGQALSEILSKLVGPGRGLEIASQVRDIPKGSRLAVSTNLLGCLIALCMRATGQTASLTGALSEAERRTILSRAILGEWLGGSGGGWQDSGGVWPGIKLIEGMAAESGDSEYGTSRGRLLPKHTVLGTDAITARTRKELQDSLILVHGGMSQNVGPILEMVTEKYLLKLEKEWNARIEAQQILRGIVDALKSGDVARVAQLTTENFFGPIQTIIPWASNAYTERLIAEARAALGAKFRGFVMLGGMSGGGMGFFVDPAVKAQARATLLEIMTRTKRALESALPFAMDPVVYDFEINENGSYATLRNAGAAMFSPEYYLMMVPRWLRQDPRTLRPEIRREMDRFSATSLYAGGERSLLAPMMQRIFPAQTERRKDGTSGAKTVRELLAENGFDSVQHERIRDELRAGRIGLAQNRLPATAVVEDVAAGDVVPIYARDEAAEKAGLEALREGRVAVVTLAAGAGSRWTQGAGTVKALHPFAKLGGRHRSFIETHLAKSAATGKLSGAPVTHIFTTSYLTHGATEAVLSAEKNFRYGGRVMLSAGRSIGLRMVPTARDLRFAFEEMPHQQLDPQKEKVRASLHKALIDWAVNAGEASDYTDNLPGQCLHPVGHWYEVANLLLNGTLRELLAKQPQVEHLMLHNIDTLGANLDPVVFGKHILEGAAISVEVIRRRLEDRGGGLARVNGQLRLVEGLAMAREEDEFALTYYNSATNWIHVDSLLELFGVTRETIGDAAKVAAGVRALAAKMPSYVTLKDVKKRWGNGQEDIMPVAQFEKLWGDMTTLHDAEIRFFAVPRARGQQLKDQAQLDGWLRDGSAAGIERLCVFG</sequence>
<keyword evidence="1 4" id="KW-0808">Transferase</keyword>
<dbReference type="Gene3D" id="3.90.550.10">
    <property type="entry name" value="Spore Coat Polysaccharide Biosynthesis Protein SpsA, Chain A"/>
    <property type="match status" value="1"/>
</dbReference>
<dbReference type="EMBL" id="CP023344">
    <property type="protein sequence ID" value="ATC63171.1"/>
    <property type="molecule type" value="Genomic_DNA"/>
</dbReference>
<dbReference type="GO" id="GO:0042352">
    <property type="term" value="P:GDP-L-fucose salvage"/>
    <property type="evidence" value="ECO:0007669"/>
    <property type="project" value="TreeGrafter"/>
</dbReference>
<dbReference type="Gene3D" id="3.30.230.120">
    <property type="match status" value="1"/>
</dbReference>
<evidence type="ECO:0000256" key="3">
    <source>
        <dbReference type="ARBA" id="ARBA00022777"/>
    </source>
</evidence>
<proteinExistence type="predicted"/>
<evidence type="ECO:0000256" key="2">
    <source>
        <dbReference type="ARBA" id="ARBA00022695"/>
    </source>
</evidence>